<dbReference type="PANTHER" id="PTHR35851">
    <property type="entry name" value="CELL DIVISION PROTEIN FTSQ"/>
    <property type="match status" value="1"/>
</dbReference>
<protein>
    <recommendedName>
        <fullName evidence="9">Cell division protein FtsQ</fullName>
    </recommendedName>
</protein>
<gene>
    <name evidence="9" type="primary">ftsQ</name>
    <name evidence="11" type="ORF">GCM10023307_32890</name>
</gene>
<dbReference type="Pfam" id="PF03799">
    <property type="entry name" value="FtsQ_DivIB_C"/>
    <property type="match status" value="1"/>
</dbReference>
<name>A0ABP9C2B9_9GAMM</name>
<evidence type="ECO:0000259" key="10">
    <source>
        <dbReference type="PROSITE" id="PS51779"/>
    </source>
</evidence>
<evidence type="ECO:0000313" key="12">
    <source>
        <dbReference type="Proteomes" id="UP001499959"/>
    </source>
</evidence>
<evidence type="ECO:0000256" key="3">
    <source>
        <dbReference type="ARBA" id="ARBA00022519"/>
    </source>
</evidence>
<dbReference type="InterPro" id="IPR045335">
    <property type="entry name" value="FtsQ_C_sf"/>
</dbReference>
<evidence type="ECO:0000256" key="7">
    <source>
        <dbReference type="ARBA" id="ARBA00023136"/>
    </source>
</evidence>
<comment type="subunit">
    <text evidence="9">Part of a complex composed of FtsB, FtsL and FtsQ.</text>
</comment>
<dbReference type="InterPro" id="IPR013685">
    <property type="entry name" value="POTRA_FtsQ_type"/>
</dbReference>
<dbReference type="HAMAP" id="MF_00911">
    <property type="entry name" value="FtsQ_subfam"/>
    <property type="match status" value="1"/>
</dbReference>
<keyword evidence="3 9" id="KW-0997">Cell inner membrane</keyword>
<dbReference type="Pfam" id="PF08478">
    <property type="entry name" value="POTRA_1"/>
    <property type="match status" value="1"/>
</dbReference>
<evidence type="ECO:0000256" key="2">
    <source>
        <dbReference type="ARBA" id="ARBA00022475"/>
    </source>
</evidence>
<keyword evidence="6 9" id="KW-1133">Transmembrane helix</keyword>
<accession>A0ABP9C2B9</accession>
<dbReference type="InterPro" id="IPR026579">
    <property type="entry name" value="FtsQ"/>
</dbReference>
<dbReference type="PROSITE" id="PS51779">
    <property type="entry name" value="POTRA"/>
    <property type="match status" value="1"/>
</dbReference>
<dbReference type="EMBL" id="BAABJE010000017">
    <property type="protein sequence ID" value="GAA4803501.1"/>
    <property type="molecule type" value="Genomic_DNA"/>
</dbReference>
<evidence type="ECO:0000256" key="1">
    <source>
        <dbReference type="ARBA" id="ARBA00004370"/>
    </source>
</evidence>
<comment type="caution">
    <text evidence="11">The sequence shown here is derived from an EMBL/GenBank/DDBJ whole genome shotgun (WGS) entry which is preliminary data.</text>
</comment>
<evidence type="ECO:0000256" key="4">
    <source>
        <dbReference type="ARBA" id="ARBA00022618"/>
    </source>
</evidence>
<comment type="subcellular location">
    <subcellularLocation>
        <location evidence="9">Cell inner membrane</location>
        <topology evidence="9">Single-pass type II membrane protein</topology>
    </subcellularLocation>
    <subcellularLocation>
        <location evidence="1">Membrane</location>
    </subcellularLocation>
    <text evidence="9">Localizes to the division septum.</text>
</comment>
<keyword evidence="8 9" id="KW-0131">Cell cycle</keyword>
<comment type="function">
    <text evidence="9">Essential cell division protein. May link together the upstream cell division proteins, which are predominantly cytoplasmic, with the downstream cell division proteins, which are predominantly periplasmic. May control correct divisome assembly.</text>
</comment>
<dbReference type="Proteomes" id="UP001499959">
    <property type="component" value="Unassembled WGS sequence"/>
</dbReference>
<dbReference type="InterPro" id="IPR005548">
    <property type="entry name" value="Cell_div_FtsQ/DivIB_C"/>
</dbReference>
<evidence type="ECO:0000313" key="11">
    <source>
        <dbReference type="EMBL" id="GAA4803501.1"/>
    </source>
</evidence>
<evidence type="ECO:0000256" key="9">
    <source>
        <dbReference type="HAMAP-Rule" id="MF_00911"/>
    </source>
</evidence>
<evidence type="ECO:0000256" key="6">
    <source>
        <dbReference type="ARBA" id="ARBA00022989"/>
    </source>
</evidence>
<comment type="similarity">
    <text evidence="9">Belongs to the FtsQ/DivIB family. FtsQ subfamily.</text>
</comment>
<keyword evidence="4 9" id="KW-0132">Cell division</keyword>
<dbReference type="InterPro" id="IPR034746">
    <property type="entry name" value="POTRA"/>
</dbReference>
<dbReference type="Gene3D" id="3.10.20.310">
    <property type="entry name" value="membrane protein fhac"/>
    <property type="match status" value="1"/>
</dbReference>
<keyword evidence="12" id="KW-1185">Reference proteome</keyword>
<organism evidence="11 12">
    <name type="scientific">Lysobacter hankyongensis</name>
    <dbReference type="NCBI Taxonomy" id="1176535"/>
    <lineage>
        <taxon>Bacteria</taxon>
        <taxon>Pseudomonadati</taxon>
        <taxon>Pseudomonadota</taxon>
        <taxon>Gammaproteobacteria</taxon>
        <taxon>Lysobacterales</taxon>
        <taxon>Lysobacteraceae</taxon>
        <taxon>Lysobacter</taxon>
    </lineage>
</organism>
<dbReference type="GO" id="GO:0051301">
    <property type="term" value="P:cell division"/>
    <property type="evidence" value="ECO:0007669"/>
    <property type="project" value="UniProtKB-KW"/>
</dbReference>
<evidence type="ECO:0000256" key="8">
    <source>
        <dbReference type="ARBA" id="ARBA00023306"/>
    </source>
</evidence>
<dbReference type="RefSeq" id="WP_345304438.1">
    <property type="nucleotide sequence ID" value="NZ_BAABJE010000017.1"/>
</dbReference>
<proteinExistence type="inferred from homology"/>
<evidence type="ECO:0000256" key="5">
    <source>
        <dbReference type="ARBA" id="ARBA00022692"/>
    </source>
</evidence>
<keyword evidence="5 9" id="KW-0812">Transmembrane</keyword>
<keyword evidence="2 9" id="KW-1003">Cell membrane</keyword>
<dbReference type="Gene3D" id="3.40.50.11690">
    <property type="entry name" value="Cell division protein FtsQ/DivIB"/>
    <property type="match status" value="1"/>
</dbReference>
<dbReference type="PANTHER" id="PTHR35851:SF1">
    <property type="entry name" value="CELL DIVISION PROTEIN FTSQ"/>
    <property type="match status" value="1"/>
</dbReference>
<keyword evidence="7 9" id="KW-0472">Membrane</keyword>
<feature type="domain" description="POTRA" evidence="10">
    <location>
        <begin position="34"/>
        <end position="103"/>
    </location>
</feature>
<reference evidence="12" key="1">
    <citation type="journal article" date="2019" name="Int. J. Syst. Evol. Microbiol.">
        <title>The Global Catalogue of Microorganisms (GCM) 10K type strain sequencing project: providing services to taxonomists for standard genome sequencing and annotation.</title>
        <authorList>
            <consortium name="The Broad Institute Genomics Platform"/>
            <consortium name="The Broad Institute Genome Sequencing Center for Infectious Disease"/>
            <person name="Wu L."/>
            <person name="Ma J."/>
        </authorList>
    </citation>
    <scope>NUCLEOTIDE SEQUENCE [LARGE SCALE GENOMIC DNA]</scope>
    <source>
        <strain evidence="12">JCM 18204</strain>
    </source>
</reference>
<sequence length="246" mass="27515">MSAFLRLMAWLLALALVVLPVVAVIRGWVGADRWPLRTVLVNGQLTRVTDAQIVSAVYPHAQRGFFAVRLEDAQGAVARLPWIEHAEVRKQWPDKLVVTVVEHRPFAWWGRDRLLSERGRIIPAKGVAVPKGLPRFDGPEARSGDLVRLYNEARAMFAAGGLDVRSLTIDDRGSWSMTLSNGAEVLLGRDDARLRLQRFARLLPQLPAQDDRTLQRADLRYTNGFALSWQGLTPEPTGSTHVQDKT</sequence>